<sequence length="311" mass="34801">TLQSPDYINGFLIQVRKVEGGTVAPVGMFLDPHRAEYLACNKSRDTVINERAPLRLANLTFTWLAPETNLGGFSLCKASVLVNKGTQYKVFRSDILALNLYPVSTKECAVSKSCFRYCMKHGGPSCPAHTSRYMASLQHSPSAVSITLGGQLPDANGYLAVGFTRDHRRLSNTDISVCYRTDEDQVEVEHYLLESIDYPPDLHMGELSLVSSDVDDDYTWCTFNRPTTGKHNNLLTLNEPHYYFYFWGARNGSTIFLPHPRSMKRSRQLITSKDKPFNQIVYNSGPRVGVRTPFTVVAAVVVVVVVHVLLC</sequence>
<dbReference type="PROSITE" id="PS50836">
    <property type="entry name" value="DOMON"/>
    <property type="match status" value="1"/>
</dbReference>
<dbReference type="GO" id="GO:0099072">
    <property type="term" value="P:regulation of postsynaptic membrane neurotransmitter receptor levels"/>
    <property type="evidence" value="ECO:0007669"/>
    <property type="project" value="TreeGrafter"/>
</dbReference>
<dbReference type="PANTHER" id="PTHR46902:SF1">
    <property type="entry name" value="DOMON DOMAIN-CONTAINING PROTEIN FRRS1L"/>
    <property type="match status" value="1"/>
</dbReference>
<dbReference type="Proteomes" id="UP001292094">
    <property type="component" value="Unassembled WGS sequence"/>
</dbReference>
<evidence type="ECO:0000313" key="4">
    <source>
        <dbReference type="Proteomes" id="UP001292094"/>
    </source>
</evidence>
<feature type="domain" description="DOMON" evidence="2">
    <location>
        <begin position="129"/>
        <end position="250"/>
    </location>
</feature>
<dbReference type="Pfam" id="PF02014">
    <property type="entry name" value="Reeler"/>
    <property type="match status" value="1"/>
</dbReference>
<evidence type="ECO:0000259" key="2">
    <source>
        <dbReference type="PROSITE" id="PS50836"/>
    </source>
</evidence>
<comment type="caution">
    <text evidence="3">The sequence shown here is derived from an EMBL/GenBank/DDBJ whole genome shotgun (WGS) entry which is preliminary data.</text>
</comment>
<evidence type="ECO:0000313" key="3">
    <source>
        <dbReference type="EMBL" id="KAK4288049.1"/>
    </source>
</evidence>
<dbReference type="InterPro" id="IPR042789">
    <property type="entry name" value="FRRS1L"/>
</dbReference>
<dbReference type="InterPro" id="IPR002861">
    <property type="entry name" value="Reeler_dom"/>
</dbReference>
<reference evidence="3" key="1">
    <citation type="submission" date="2023-11" db="EMBL/GenBank/DDBJ databases">
        <title>Genome assemblies of two species of porcelain crab, Petrolisthes cinctipes and Petrolisthes manimaculis (Anomura: Porcellanidae).</title>
        <authorList>
            <person name="Angst P."/>
        </authorList>
    </citation>
    <scope>NUCLEOTIDE SEQUENCE</scope>
    <source>
        <strain evidence="3">PB745_02</strain>
        <tissue evidence="3">Gill</tissue>
    </source>
</reference>
<dbReference type="Pfam" id="PF03351">
    <property type="entry name" value="DOMON"/>
    <property type="match status" value="1"/>
</dbReference>
<keyword evidence="1" id="KW-0812">Transmembrane</keyword>
<protein>
    <recommendedName>
        <fullName evidence="2">DOMON domain-containing protein</fullName>
    </recommendedName>
</protein>
<keyword evidence="1" id="KW-0472">Membrane</keyword>
<dbReference type="GO" id="GO:1900449">
    <property type="term" value="P:regulation of glutamate receptor signaling pathway"/>
    <property type="evidence" value="ECO:0007669"/>
    <property type="project" value="InterPro"/>
</dbReference>
<name>A0AAE1TLW7_9EUCA</name>
<dbReference type="PANTHER" id="PTHR46902">
    <property type="entry name" value="DOMON DOMAIN-CONTAINING PROTEIN FRRS1L"/>
    <property type="match status" value="1"/>
</dbReference>
<evidence type="ECO:0000256" key="1">
    <source>
        <dbReference type="SAM" id="Phobius"/>
    </source>
</evidence>
<dbReference type="AlphaFoldDB" id="A0AAE1TLW7"/>
<accession>A0AAE1TLW7</accession>
<keyword evidence="1" id="KW-1133">Transmembrane helix</keyword>
<gene>
    <name evidence="3" type="ORF">Pmani_038898</name>
</gene>
<dbReference type="InterPro" id="IPR005018">
    <property type="entry name" value="DOMON_domain"/>
</dbReference>
<feature type="non-terminal residue" evidence="3">
    <location>
        <position position="1"/>
    </location>
</feature>
<organism evidence="3 4">
    <name type="scientific">Petrolisthes manimaculis</name>
    <dbReference type="NCBI Taxonomy" id="1843537"/>
    <lineage>
        <taxon>Eukaryota</taxon>
        <taxon>Metazoa</taxon>
        <taxon>Ecdysozoa</taxon>
        <taxon>Arthropoda</taxon>
        <taxon>Crustacea</taxon>
        <taxon>Multicrustacea</taxon>
        <taxon>Malacostraca</taxon>
        <taxon>Eumalacostraca</taxon>
        <taxon>Eucarida</taxon>
        <taxon>Decapoda</taxon>
        <taxon>Pleocyemata</taxon>
        <taxon>Anomura</taxon>
        <taxon>Galatheoidea</taxon>
        <taxon>Porcellanidae</taxon>
        <taxon>Petrolisthes</taxon>
    </lineage>
</organism>
<keyword evidence="4" id="KW-1185">Reference proteome</keyword>
<dbReference type="EMBL" id="JAWZYT010006504">
    <property type="protein sequence ID" value="KAK4288049.1"/>
    <property type="molecule type" value="Genomic_DNA"/>
</dbReference>
<proteinExistence type="predicted"/>
<feature type="transmembrane region" description="Helical" evidence="1">
    <location>
        <begin position="292"/>
        <end position="310"/>
    </location>
</feature>